<evidence type="ECO:0000313" key="5">
    <source>
        <dbReference type="EMBL" id="MFD1608029.1"/>
    </source>
</evidence>
<keyword evidence="3 4" id="KW-0067">ATP-binding</keyword>
<dbReference type="PANTHER" id="PTHR23407:SF1">
    <property type="entry name" value="5-FORMYLTETRAHYDROFOLATE CYCLO-LIGASE"/>
    <property type="match status" value="1"/>
</dbReference>
<comment type="caution">
    <text evidence="5">The sequence shown here is derived from an EMBL/GenBank/DDBJ whole genome shotgun (WGS) entry which is preliminary data.</text>
</comment>
<proteinExistence type="inferred from homology"/>
<keyword evidence="6" id="KW-1185">Reference proteome</keyword>
<comment type="cofactor">
    <cofactor evidence="4">
        <name>Mg(2+)</name>
        <dbReference type="ChEBI" id="CHEBI:18420"/>
    </cofactor>
</comment>
<dbReference type="SUPFAM" id="SSF100950">
    <property type="entry name" value="NagB/RpiA/CoA transferase-like"/>
    <property type="match status" value="1"/>
</dbReference>
<evidence type="ECO:0000256" key="2">
    <source>
        <dbReference type="ARBA" id="ARBA00022741"/>
    </source>
</evidence>
<comment type="similarity">
    <text evidence="1 4">Belongs to the 5-formyltetrahydrofolate cyclo-ligase family.</text>
</comment>
<gene>
    <name evidence="5" type="ORF">ACFSBH_10210</name>
</gene>
<dbReference type="PIRSF" id="PIRSF006806">
    <property type="entry name" value="FTHF_cligase"/>
    <property type="match status" value="1"/>
</dbReference>
<protein>
    <recommendedName>
        <fullName evidence="4">5-formyltetrahydrofolate cyclo-ligase</fullName>
        <ecNumber evidence="4">6.3.3.2</ecNumber>
    </recommendedName>
</protein>
<evidence type="ECO:0000256" key="1">
    <source>
        <dbReference type="ARBA" id="ARBA00010638"/>
    </source>
</evidence>
<dbReference type="Pfam" id="PF01812">
    <property type="entry name" value="5-FTHF_cyc-lig"/>
    <property type="match status" value="1"/>
</dbReference>
<comment type="catalytic activity">
    <reaction evidence="4">
        <text>(6S)-5-formyl-5,6,7,8-tetrahydrofolate + ATP = (6R)-5,10-methenyltetrahydrofolate + ADP + phosphate</text>
        <dbReference type="Rhea" id="RHEA:10488"/>
        <dbReference type="ChEBI" id="CHEBI:30616"/>
        <dbReference type="ChEBI" id="CHEBI:43474"/>
        <dbReference type="ChEBI" id="CHEBI:57455"/>
        <dbReference type="ChEBI" id="CHEBI:57457"/>
        <dbReference type="ChEBI" id="CHEBI:456216"/>
        <dbReference type="EC" id="6.3.3.2"/>
    </reaction>
</comment>
<keyword evidence="4" id="KW-0460">Magnesium</keyword>
<dbReference type="GO" id="GO:0030272">
    <property type="term" value="F:5-formyltetrahydrofolate cyclo-ligase activity"/>
    <property type="evidence" value="ECO:0007669"/>
    <property type="project" value="UniProtKB-EC"/>
</dbReference>
<keyword evidence="4" id="KW-0479">Metal-binding</keyword>
<organism evidence="5 6">
    <name type="scientific">Oceanobacillus luteolus</name>
    <dbReference type="NCBI Taxonomy" id="1274358"/>
    <lineage>
        <taxon>Bacteria</taxon>
        <taxon>Bacillati</taxon>
        <taxon>Bacillota</taxon>
        <taxon>Bacilli</taxon>
        <taxon>Bacillales</taxon>
        <taxon>Bacillaceae</taxon>
        <taxon>Oceanobacillus</taxon>
    </lineage>
</organism>
<dbReference type="InterPro" id="IPR002698">
    <property type="entry name" value="FTHF_cligase"/>
</dbReference>
<dbReference type="EC" id="6.3.3.2" evidence="4"/>
<dbReference type="NCBIfam" id="TIGR02727">
    <property type="entry name" value="MTHFS_bact"/>
    <property type="match status" value="1"/>
</dbReference>
<evidence type="ECO:0000256" key="4">
    <source>
        <dbReference type="RuleBase" id="RU361279"/>
    </source>
</evidence>
<dbReference type="Gene3D" id="3.40.50.10420">
    <property type="entry name" value="NagB/RpiA/CoA transferase-like"/>
    <property type="match status" value="1"/>
</dbReference>
<evidence type="ECO:0000256" key="3">
    <source>
        <dbReference type="ARBA" id="ARBA00022840"/>
    </source>
</evidence>
<accession>A0ABW4HTB8</accession>
<evidence type="ECO:0000313" key="6">
    <source>
        <dbReference type="Proteomes" id="UP001597221"/>
    </source>
</evidence>
<dbReference type="InterPro" id="IPR024185">
    <property type="entry name" value="FTHF_cligase-like_sf"/>
</dbReference>
<keyword evidence="5" id="KW-0436">Ligase</keyword>
<dbReference type="PANTHER" id="PTHR23407">
    <property type="entry name" value="ATPASE INHIBITOR/5-FORMYLTETRAHYDROFOLATE CYCLO-LIGASE"/>
    <property type="match status" value="1"/>
</dbReference>
<dbReference type="EMBL" id="JBHUDE010000046">
    <property type="protein sequence ID" value="MFD1608029.1"/>
    <property type="molecule type" value="Genomic_DNA"/>
</dbReference>
<keyword evidence="2 4" id="KW-0547">Nucleotide-binding</keyword>
<dbReference type="RefSeq" id="WP_251512209.1">
    <property type="nucleotide sequence ID" value="NZ_JAMBON010000004.1"/>
</dbReference>
<dbReference type="Proteomes" id="UP001597221">
    <property type="component" value="Unassembled WGS sequence"/>
</dbReference>
<name>A0ABW4HTB8_9BACI</name>
<reference evidence="6" key="1">
    <citation type="journal article" date="2019" name="Int. J. Syst. Evol. Microbiol.">
        <title>The Global Catalogue of Microorganisms (GCM) 10K type strain sequencing project: providing services to taxonomists for standard genome sequencing and annotation.</title>
        <authorList>
            <consortium name="The Broad Institute Genomics Platform"/>
            <consortium name="The Broad Institute Genome Sequencing Center for Infectious Disease"/>
            <person name="Wu L."/>
            <person name="Ma J."/>
        </authorList>
    </citation>
    <scope>NUCLEOTIDE SEQUENCE [LARGE SCALE GENOMIC DNA]</scope>
    <source>
        <strain evidence="6">CGMCC 1.12376</strain>
    </source>
</reference>
<dbReference type="InterPro" id="IPR037171">
    <property type="entry name" value="NagB/RpiA_transferase-like"/>
</dbReference>
<sequence>MDKKALRKQAKDILTGMDDNTRSKIGGQLVEHLTSSNFWKQADTIGITVSGGFEWDTEPIIRKGWLDGKTIVVPKCIPDAKKLDFYQLENFDQLEESFFNLMEPNPDKTTKVEKDVIDLIIVPGLLYDKRGYRVGFGGGYYDRFLADFSRDTVSILYSGQLMEELPNEAFDVPVKHLITENGFIK</sequence>